<accession>A0ABR8UFP2</accession>
<sequence>MPEPGAPQRVARLVSILVHPVVAMLAAAAVATDGAASPALRWQALASVAAAATAVMLYSGLKTRSGRWAHVDASQRHERAQLNRFASWLLFVLAAGLAMAGVHAGIVATIALSGAIVLAGHLLRCWLKSSLHVAFAAFAACIAWPHVPATGVLLAATVAVAWSRLALRRHLPAEVLSGALLGVAAGAALHAIMRG</sequence>
<evidence type="ECO:0000313" key="2">
    <source>
        <dbReference type="EMBL" id="MBD7986832.1"/>
    </source>
</evidence>
<name>A0ABR8UFP2_9GAMM</name>
<dbReference type="EMBL" id="JACSQJ010000001">
    <property type="protein sequence ID" value="MBD7986832.1"/>
    <property type="molecule type" value="Genomic_DNA"/>
</dbReference>
<feature type="transmembrane region" description="Helical" evidence="1">
    <location>
        <begin position="175"/>
        <end position="193"/>
    </location>
</feature>
<feature type="transmembrane region" description="Helical" evidence="1">
    <location>
        <begin position="12"/>
        <end position="30"/>
    </location>
</feature>
<keyword evidence="1" id="KW-0812">Transmembrane</keyword>
<reference evidence="2 3" key="1">
    <citation type="submission" date="2020-08" db="EMBL/GenBank/DDBJ databases">
        <title>A Genomic Blueprint of the Chicken Gut Microbiome.</title>
        <authorList>
            <person name="Gilroy R."/>
            <person name="Ravi A."/>
            <person name="Getino M."/>
            <person name="Pursley I."/>
            <person name="Horton D.L."/>
            <person name="Alikhan N.-F."/>
            <person name="Baker D."/>
            <person name="Gharbi K."/>
            <person name="Hall N."/>
            <person name="Watson M."/>
            <person name="Adriaenssens E.M."/>
            <person name="Foster-Nyarko E."/>
            <person name="Jarju S."/>
            <person name="Secka A."/>
            <person name="Antonio M."/>
            <person name="Oren A."/>
            <person name="Chaudhuri R."/>
            <person name="La Ragione R.M."/>
            <person name="Hildebrand F."/>
            <person name="Pallen M.J."/>
        </authorList>
    </citation>
    <scope>NUCLEOTIDE SEQUENCE [LARGE SCALE GENOMIC DNA]</scope>
    <source>
        <strain evidence="2 3">Sa2BVA3</strain>
    </source>
</reference>
<dbReference type="RefSeq" id="WP_191728083.1">
    <property type="nucleotide sequence ID" value="NZ_JACSQJ010000001.1"/>
</dbReference>
<keyword evidence="1" id="KW-0472">Membrane</keyword>
<keyword evidence="1" id="KW-1133">Transmembrane helix</keyword>
<evidence type="ECO:0000256" key="1">
    <source>
        <dbReference type="SAM" id="Phobius"/>
    </source>
</evidence>
<feature type="transmembrane region" description="Helical" evidence="1">
    <location>
        <begin position="42"/>
        <end position="61"/>
    </location>
</feature>
<protein>
    <recommendedName>
        <fullName evidence="4">Phosphatase PAP2 family protein</fullName>
    </recommendedName>
</protein>
<feature type="transmembrane region" description="Helical" evidence="1">
    <location>
        <begin position="82"/>
        <end position="100"/>
    </location>
</feature>
<dbReference type="Proteomes" id="UP000647183">
    <property type="component" value="Unassembled WGS sequence"/>
</dbReference>
<keyword evidence="3" id="KW-1185">Reference proteome</keyword>
<gene>
    <name evidence="2" type="ORF">H9645_02165</name>
</gene>
<proteinExistence type="predicted"/>
<evidence type="ECO:0008006" key="4">
    <source>
        <dbReference type="Google" id="ProtNLM"/>
    </source>
</evidence>
<comment type="caution">
    <text evidence="2">The sequence shown here is derived from an EMBL/GenBank/DDBJ whole genome shotgun (WGS) entry which is preliminary data.</text>
</comment>
<organism evidence="2 3">
    <name type="scientific">Luteimonas colneyensis</name>
    <dbReference type="NCBI Taxonomy" id="2762230"/>
    <lineage>
        <taxon>Bacteria</taxon>
        <taxon>Pseudomonadati</taxon>
        <taxon>Pseudomonadota</taxon>
        <taxon>Gammaproteobacteria</taxon>
        <taxon>Lysobacterales</taxon>
        <taxon>Lysobacteraceae</taxon>
        <taxon>Luteimonas</taxon>
    </lineage>
</organism>
<evidence type="ECO:0000313" key="3">
    <source>
        <dbReference type="Proteomes" id="UP000647183"/>
    </source>
</evidence>
<feature type="transmembrane region" description="Helical" evidence="1">
    <location>
        <begin position="135"/>
        <end position="163"/>
    </location>
</feature>
<feature type="transmembrane region" description="Helical" evidence="1">
    <location>
        <begin position="106"/>
        <end position="123"/>
    </location>
</feature>